<organism evidence="1 2">
    <name type="scientific">Spodoptera exigua</name>
    <name type="common">Beet armyworm</name>
    <name type="synonym">Noctua fulgens</name>
    <dbReference type="NCBI Taxonomy" id="7107"/>
    <lineage>
        <taxon>Eukaryota</taxon>
        <taxon>Metazoa</taxon>
        <taxon>Ecdysozoa</taxon>
        <taxon>Arthropoda</taxon>
        <taxon>Hexapoda</taxon>
        <taxon>Insecta</taxon>
        <taxon>Pterygota</taxon>
        <taxon>Neoptera</taxon>
        <taxon>Endopterygota</taxon>
        <taxon>Lepidoptera</taxon>
        <taxon>Glossata</taxon>
        <taxon>Ditrysia</taxon>
        <taxon>Noctuoidea</taxon>
        <taxon>Noctuidae</taxon>
        <taxon>Amphipyrinae</taxon>
        <taxon>Spodoptera</taxon>
    </lineage>
</organism>
<protein>
    <submittedName>
        <fullName evidence="1">Uncharacterized protein</fullName>
    </submittedName>
</protein>
<sequence length="93" mass="10432">MLMSINTTRIISTCKSSRRLEYDNAKDSTLVPSCRAGKAGGRCWGSVPAVSWHQRAPAQRTSCPSNMRCTNSDCLYEMICKNTRYSLHKVEIT</sequence>
<accession>A0A835GPX3</accession>
<dbReference type="Proteomes" id="UP000648187">
    <property type="component" value="Unassembled WGS sequence"/>
</dbReference>
<dbReference type="AlphaFoldDB" id="A0A835GPX3"/>
<gene>
    <name evidence="1" type="ORF">HW555_002970</name>
</gene>
<evidence type="ECO:0000313" key="2">
    <source>
        <dbReference type="Proteomes" id="UP000648187"/>
    </source>
</evidence>
<keyword evidence="2" id="KW-1185">Reference proteome</keyword>
<evidence type="ECO:0000313" key="1">
    <source>
        <dbReference type="EMBL" id="KAF9420987.1"/>
    </source>
</evidence>
<reference evidence="1" key="1">
    <citation type="submission" date="2020-08" db="EMBL/GenBank/DDBJ databases">
        <title>Spodoptera exigua strain:BAW_Kor-Di-RS1 Genome sequencing and assembly.</title>
        <authorList>
            <person name="Kim J."/>
            <person name="Nam H.Y."/>
            <person name="Kwon M."/>
            <person name="Choi J.H."/>
            <person name="Cho S.R."/>
            <person name="Kim G.-H."/>
        </authorList>
    </citation>
    <scope>NUCLEOTIDE SEQUENCE</scope>
    <source>
        <strain evidence="1">BAW_Kor-Di-RS1</strain>
        <tissue evidence="1">Whole-body</tissue>
    </source>
</reference>
<comment type="caution">
    <text evidence="1">The sequence shown here is derived from an EMBL/GenBank/DDBJ whole genome shotgun (WGS) entry which is preliminary data.</text>
</comment>
<name>A0A835GPX3_SPOEX</name>
<dbReference type="EMBL" id="JACKWZ010000027">
    <property type="protein sequence ID" value="KAF9420987.1"/>
    <property type="molecule type" value="Genomic_DNA"/>
</dbReference>
<proteinExistence type="predicted"/>